<evidence type="ECO:0000313" key="3">
    <source>
        <dbReference type="EMBL" id="PJZ92816.1"/>
    </source>
</evidence>
<accession>A0A2N0BMG4</accession>
<evidence type="ECO:0000313" key="2">
    <source>
        <dbReference type="EMBL" id="MDV6237535.1"/>
    </source>
</evidence>
<sequence length="127" mass="14814">MKIYTSYFGNARKLPEEILPISIARYARYWGGLKFLPLAPDSDTLKMEIQEYTKRYADKLSKLEVGEVLEELKALSQGKNIALLCYEKPGDFCHRRLVAEWIERETGIEVPEYQVLKKEETNKINLQ</sequence>
<comment type="caution">
    <text evidence="3">The sequence shown here is derived from an EMBL/GenBank/DDBJ whole genome shotgun (WGS) entry which is preliminary data.</text>
</comment>
<dbReference type="RefSeq" id="WP_100746370.1">
    <property type="nucleotide sequence ID" value="NZ_NPEF02000026.1"/>
</dbReference>
<gene>
    <name evidence="2" type="ORF">CH379_018030</name>
    <name evidence="3" type="ORF">CH379_11200</name>
</gene>
<keyword evidence="4" id="KW-1185">Reference proteome</keyword>
<reference evidence="2" key="3">
    <citation type="submission" date="2023-10" db="EMBL/GenBank/DDBJ databases">
        <authorList>
            <person name="Picardeau M."/>
            <person name="Thibeaux R."/>
        </authorList>
    </citation>
    <scope>NUCLEOTIDE SEQUENCE</scope>
    <source>
        <strain evidence="2">ATI7-C-A5</strain>
    </source>
</reference>
<dbReference type="EMBL" id="NPEF02000026">
    <property type="protein sequence ID" value="MDV6237535.1"/>
    <property type="molecule type" value="Genomic_DNA"/>
</dbReference>
<feature type="domain" description="DUF488" evidence="1">
    <location>
        <begin position="46"/>
        <end position="105"/>
    </location>
</feature>
<reference evidence="2 4" key="2">
    <citation type="journal article" date="2018" name="Microb. Genom.">
        <title>Deciphering the unexplored Leptospira diversity from soils uncovers genomic evolution to virulence.</title>
        <authorList>
            <person name="Thibeaux R."/>
            <person name="Iraola G."/>
            <person name="Ferres I."/>
            <person name="Bierque E."/>
            <person name="Girault D."/>
            <person name="Soupe-Gilbert M.E."/>
            <person name="Picardeau M."/>
            <person name="Goarant C."/>
        </authorList>
    </citation>
    <scope>NUCLEOTIDE SEQUENCE [LARGE SCALE GENOMIC DNA]</scope>
    <source>
        <strain evidence="2 4">ATI7-C-A5</strain>
    </source>
</reference>
<organism evidence="3">
    <name type="scientific">Leptospira ellisii</name>
    <dbReference type="NCBI Taxonomy" id="2023197"/>
    <lineage>
        <taxon>Bacteria</taxon>
        <taxon>Pseudomonadati</taxon>
        <taxon>Spirochaetota</taxon>
        <taxon>Spirochaetia</taxon>
        <taxon>Leptospirales</taxon>
        <taxon>Leptospiraceae</taxon>
        <taxon>Leptospira</taxon>
    </lineage>
</organism>
<proteinExistence type="predicted"/>
<protein>
    <submittedName>
        <fullName evidence="2">DUF488 domain-containing protein</fullName>
    </submittedName>
</protein>
<dbReference type="Proteomes" id="UP000232122">
    <property type="component" value="Unassembled WGS sequence"/>
</dbReference>
<dbReference type="OrthoDB" id="7351206at2"/>
<name>A0A2N0B8G1_9LEPT</name>
<dbReference type="InterPro" id="IPR054495">
    <property type="entry name" value="DUF488-N3a"/>
</dbReference>
<dbReference type="AlphaFoldDB" id="A0A2N0B8G1"/>
<dbReference type="EMBL" id="NPEF01000103">
    <property type="protein sequence ID" value="PJZ92816.1"/>
    <property type="molecule type" value="Genomic_DNA"/>
</dbReference>
<evidence type="ECO:0000313" key="4">
    <source>
        <dbReference type="Proteomes" id="UP000232122"/>
    </source>
</evidence>
<dbReference type="Pfam" id="PF22751">
    <property type="entry name" value="DUF488-N3a"/>
    <property type="match status" value="1"/>
</dbReference>
<evidence type="ECO:0000259" key="1">
    <source>
        <dbReference type="Pfam" id="PF22751"/>
    </source>
</evidence>
<accession>A0A2N0B8G1</accession>
<reference evidence="3" key="1">
    <citation type="submission" date="2017-07" db="EMBL/GenBank/DDBJ databases">
        <title>Leptospira spp. isolated from tropical soils.</title>
        <authorList>
            <person name="Thibeaux R."/>
            <person name="Iraola G."/>
            <person name="Ferres I."/>
            <person name="Bierque E."/>
            <person name="Girault D."/>
            <person name="Soupe-Gilbert M.-E."/>
            <person name="Picardeau M."/>
            <person name="Goarant C."/>
        </authorList>
    </citation>
    <scope>NUCLEOTIDE SEQUENCE [LARGE SCALE GENOMIC DNA]</scope>
    <source>
        <strain evidence="3">ATI7-C-A5</strain>
    </source>
</reference>